<dbReference type="Proteomes" id="UP001159405">
    <property type="component" value="Unassembled WGS sequence"/>
</dbReference>
<evidence type="ECO:0000313" key="2">
    <source>
        <dbReference type="Proteomes" id="UP001159405"/>
    </source>
</evidence>
<protein>
    <submittedName>
        <fullName evidence="1">Uncharacterized protein</fullName>
    </submittedName>
</protein>
<proteinExistence type="predicted"/>
<organism evidence="1 2">
    <name type="scientific">Porites lobata</name>
    <dbReference type="NCBI Taxonomy" id="104759"/>
    <lineage>
        <taxon>Eukaryota</taxon>
        <taxon>Metazoa</taxon>
        <taxon>Cnidaria</taxon>
        <taxon>Anthozoa</taxon>
        <taxon>Hexacorallia</taxon>
        <taxon>Scleractinia</taxon>
        <taxon>Fungiina</taxon>
        <taxon>Poritidae</taxon>
        <taxon>Porites</taxon>
    </lineage>
</organism>
<evidence type="ECO:0000313" key="1">
    <source>
        <dbReference type="EMBL" id="CAH3185747.1"/>
    </source>
</evidence>
<comment type="caution">
    <text evidence="1">The sequence shown here is derived from an EMBL/GenBank/DDBJ whole genome shotgun (WGS) entry which is preliminary data.</text>
</comment>
<dbReference type="EMBL" id="CALNXK010000441">
    <property type="protein sequence ID" value="CAH3185747.1"/>
    <property type="molecule type" value="Genomic_DNA"/>
</dbReference>
<reference evidence="1 2" key="1">
    <citation type="submission" date="2022-05" db="EMBL/GenBank/DDBJ databases">
        <authorList>
            <consortium name="Genoscope - CEA"/>
            <person name="William W."/>
        </authorList>
    </citation>
    <scope>NUCLEOTIDE SEQUENCE [LARGE SCALE GENOMIC DNA]</scope>
</reference>
<feature type="non-terminal residue" evidence="1">
    <location>
        <position position="1"/>
    </location>
</feature>
<keyword evidence="2" id="KW-1185">Reference proteome</keyword>
<gene>
    <name evidence="1" type="ORF">PLOB_00033376</name>
</gene>
<sequence>KAKSSDLVFEDIDDDLDQELGHLTLGPKKITQLDVQNKPITLETAMGLKNLIFGNAKSSFTPEWRNQSFSFCDLYGLEYGIVQLKLRSN</sequence>
<name>A0ABN8S201_9CNID</name>
<accession>A0ABN8S201</accession>